<gene>
    <name evidence="2" type="ORF">Q7A36_12515</name>
</gene>
<dbReference type="RefSeq" id="WP_305104032.1">
    <property type="nucleotide sequence ID" value="NZ_JAUTWS010000010.1"/>
</dbReference>
<organism evidence="2 3">
    <name type="scientific">Paracraurococcus lichenis</name>
    <dbReference type="NCBI Taxonomy" id="3064888"/>
    <lineage>
        <taxon>Bacteria</taxon>
        <taxon>Pseudomonadati</taxon>
        <taxon>Pseudomonadota</taxon>
        <taxon>Alphaproteobacteria</taxon>
        <taxon>Acetobacterales</taxon>
        <taxon>Roseomonadaceae</taxon>
        <taxon>Paracraurococcus</taxon>
    </lineage>
</organism>
<dbReference type="SUPFAM" id="SSF47598">
    <property type="entry name" value="Ribbon-helix-helix"/>
    <property type="match status" value="1"/>
</dbReference>
<dbReference type="InterPro" id="IPR053853">
    <property type="entry name" value="FitA-like_RHH"/>
</dbReference>
<reference evidence="2 3" key="1">
    <citation type="submission" date="2023-08" db="EMBL/GenBank/DDBJ databases">
        <title>The draft genome sequence of Paracraurococcus sp. LOR1-02.</title>
        <authorList>
            <person name="Kingkaew E."/>
            <person name="Tanasupawat S."/>
        </authorList>
    </citation>
    <scope>NUCLEOTIDE SEQUENCE [LARGE SCALE GENOMIC DNA]</scope>
    <source>
        <strain evidence="2 3">LOR1-02</strain>
    </source>
</reference>
<accession>A0ABT9DZ35</accession>
<proteinExistence type="predicted"/>
<comment type="caution">
    <text evidence="2">The sequence shown here is derived from an EMBL/GenBank/DDBJ whole genome shotgun (WGS) entry which is preliminary data.</text>
</comment>
<dbReference type="Proteomes" id="UP001243009">
    <property type="component" value="Unassembled WGS sequence"/>
</dbReference>
<keyword evidence="3" id="KW-1185">Reference proteome</keyword>
<dbReference type="InterPro" id="IPR010985">
    <property type="entry name" value="Ribbon_hlx_hlx"/>
</dbReference>
<sequence length="87" mass="9648">MNAISLPELEPDLQDWLSRRASAHGVSLAEEVRAILRAQKSHEVPPTPPLDDAARKAKWEALFAMAIKMPPGAPSTLELLREDRDSH</sequence>
<protein>
    <recommendedName>
        <fullName evidence="1">Antitoxin FitA-like ribbon-helix-helix domain-containing protein</fullName>
    </recommendedName>
</protein>
<name>A0ABT9DZ35_9PROT</name>
<evidence type="ECO:0000313" key="2">
    <source>
        <dbReference type="EMBL" id="MDO9709168.1"/>
    </source>
</evidence>
<feature type="domain" description="Antitoxin FitA-like ribbon-helix-helix" evidence="1">
    <location>
        <begin position="8"/>
        <end position="38"/>
    </location>
</feature>
<dbReference type="Pfam" id="PF22513">
    <property type="entry name" value="FitA-like_RHH"/>
    <property type="match status" value="1"/>
</dbReference>
<dbReference type="EMBL" id="JAUTWS010000010">
    <property type="protein sequence ID" value="MDO9709168.1"/>
    <property type="molecule type" value="Genomic_DNA"/>
</dbReference>
<evidence type="ECO:0000259" key="1">
    <source>
        <dbReference type="Pfam" id="PF22513"/>
    </source>
</evidence>
<evidence type="ECO:0000313" key="3">
    <source>
        <dbReference type="Proteomes" id="UP001243009"/>
    </source>
</evidence>